<comment type="caution">
    <text evidence="4">The sequence shown here is derived from an EMBL/GenBank/DDBJ whole genome shotgun (WGS) entry which is preliminary data.</text>
</comment>
<dbReference type="InterPro" id="IPR038503">
    <property type="entry name" value="SpoIIIAH_sf"/>
</dbReference>
<gene>
    <name evidence="3" type="ORF">GT747_07010</name>
    <name evidence="2" type="ORF">NE646_04455</name>
    <name evidence="4" type="ORF">SAMN05444424_0606</name>
</gene>
<accession>A0AAP1PWV1</accession>
<dbReference type="InterPro" id="IPR024232">
    <property type="entry name" value="SpoIIIAH"/>
</dbReference>
<evidence type="ECO:0000256" key="1">
    <source>
        <dbReference type="SAM" id="MobiDB-lite"/>
    </source>
</evidence>
<evidence type="ECO:0000313" key="5">
    <source>
        <dbReference type="Proteomes" id="UP000184089"/>
    </source>
</evidence>
<feature type="compositionally biased region" description="Basic and acidic residues" evidence="1">
    <location>
        <begin position="60"/>
        <end position="81"/>
    </location>
</feature>
<evidence type="ECO:0000313" key="6">
    <source>
        <dbReference type="Proteomes" id="UP000474718"/>
    </source>
</evidence>
<dbReference type="AlphaFoldDB" id="A0AAP1PWV1"/>
<reference evidence="4" key="2">
    <citation type="submission" date="2016-11" db="EMBL/GenBank/DDBJ databases">
        <authorList>
            <person name="Varghese N."/>
            <person name="Submissions S."/>
        </authorList>
    </citation>
    <scope>NUCLEOTIDE SEQUENCE</scope>
    <source>
        <strain evidence="4">DSM 4029</strain>
    </source>
</reference>
<dbReference type="Proteomes" id="UP000474718">
    <property type="component" value="Unassembled WGS sequence"/>
</dbReference>
<reference evidence="2" key="4">
    <citation type="submission" date="2022-06" db="EMBL/GenBank/DDBJ databases">
        <title>Isolation of gut microbiota from human fecal samples.</title>
        <authorList>
            <person name="Pamer E.G."/>
            <person name="Barat B."/>
            <person name="Waligurski E."/>
            <person name="Medina S."/>
            <person name="Paddock L."/>
            <person name="Mostad J."/>
        </authorList>
    </citation>
    <scope>NUCLEOTIDE SEQUENCE</scope>
    <source>
        <strain evidence="2">DFI.7.96</strain>
    </source>
</reference>
<dbReference type="Proteomes" id="UP000184089">
    <property type="component" value="Unassembled WGS sequence"/>
</dbReference>
<organism evidence="4 5">
    <name type="scientific">Bittarella massiliensis</name>
    <name type="common">ex Durand et al. 2017</name>
    <dbReference type="NCBI Taxonomy" id="1720313"/>
    <lineage>
        <taxon>Bacteria</taxon>
        <taxon>Bacillati</taxon>
        <taxon>Bacillota</taxon>
        <taxon>Clostridia</taxon>
        <taxon>Eubacteriales</taxon>
        <taxon>Oscillospiraceae</taxon>
        <taxon>Bittarella (ex Durand et al. 2017)</taxon>
    </lineage>
</organism>
<dbReference type="Pfam" id="PF12685">
    <property type="entry name" value="SpoIIIAH"/>
    <property type="match status" value="1"/>
</dbReference>
<dbReference type="Proteomes" id="UP001205063">
    <property type="component" value="Unassembled WGS sequence"/>
</dbReference>
<protein>
    <submittedName>
        <fullName evidence="2">SpoIIIAH-like family protein</fullName>
    </submittedName>
    <submittedName>
        <fullName evidence="4">Stage III sporulation protein AH</fullName>
    </submittedName>
</protein>
<proteinExistence type="predicted"/>
<keyword evidence="6" id="KW-1185">Reference proteome</keyword>
<reference evidence="5" key="1">
    <citation type="submission" date="2016-11" db="EMBL/GenBank/DDBJ databases">
        <authorList>
            <person name="Jaros S."/>
            <person name="Januszkiewicz K."/>
            <person name="Wedrychowicz H."/>
        </authorList>
    </citation>
    <scope>NUCLEOTIDE SEQUENCE [LARGE SCALE GENOMIC DNA]</scope>
    <source>
        <strain evidence="5">DSM 4029</strain>
    </source>
</reference>
<name>A0AAP1PWV1_9FIRM</name>
<evidence type="ECO:0000313" key="2">
    <source>
        <dbReference type="EMBL" id="MCQ4948922.1"/>
    </source>
</evidence>
<dbReference type="RefSeq" id="WP_021659118.1">
    <property type="nucleotide sequence ID" value="NZ_FQVY01000001.1"/>
</dbReference>
<dbReference type="EMBL" id="WWVX01000004">
    <property type="protein sequence ID" value="MZL69507.1"/>
    <property type="molecule type" value="Genomic_DNA"/>
</dbReference>
<sequence>MKAGKKQVILGALVLALSVAVYLNWQFAKSGSDFTTTDSLSASGNYGDAEYVNGSGDGSSKSDEELGEKEETSAPVEKGEEYFAESRTNRQKSRDEALDKLQKSLKDTTISEEEKKSLTNSLSYMVKAVETEGKIESLIKAKGYSDCLVYINNEKADAVVKTDGLNEDTANQIKEIIIREAGVKAENITITEVK</sequence>
<reference evidence="3 6" key="3">
    <citation type="journal article" date="2019" name="Nat. Med.">
        <title>A library of human gut bacterial isolates paired with longitudinal multiomics data enables mechanistic microbiome research.</title>
        <authorList>
            <person name="Poyet M."/>
            <person name="Groussin M."/>
            <person name="Gibbons S.M."/>
            <person name="Avila-Pacheco J."/>
            <person name="Jiang X."/>
            <person name="Kearney S.M."/>
            <person name="Perrotta A.R."/>
            <person name="Berdy B."/>
            <person name="Zhao S."/>
            <person name="Lieberman T.D."/>
            <person name="Swanson P.K."/>
            <person name="Smith M."/>
            <person name="Roesemann S."/>
            <person name="Alexander J.E."/>
            <person name="Rich S.A."/>
            <person name="Livny J."/>
            <person name="Vlamakis H."/>
            <person name="Clish C."/>
            <person name="Bullock K."/>
            <person name="Deik A."/>
            <person name="Scott J."/>
            <person name="Pierce K.A."/>
            <person name="Xavier R.J."/>
            <person name="Alm E.J."/>
        </authorList>
    </citation>
    <scope>NUCLEOTIDE SEQUENCE [LARGE SCALE GENOMIC DNA]</scope>
    <source>
        <strain evidence="3 6">BIOML-A2</strain>
    </source>
</reference>
<evidence type="ECO:0000313" key="3">
    <source>
        <dbReference type="EMBL" id="MZL69507.1"/>
    </source>
</evidence>
<dbReference type="Gene3D" id="1.10.287.4300">
    <property type="entry name" value="Stage III sporulation protein AH-like"/>
    <property type="match status" value="1"/>
</dbReference>
<dbReference type="EMBL" id="JANGAB010000002">
    <property type="protein sequence ID" value="MCQ4948922.1"/>
    <property type="molecule type" value="Genomic_DNA"/>
</dbReference>
<feature type="region of interest" description="Disordered" evidence="1">
    <location>
        <begin position="51"/>
        <end position="99"/>
    </location>
</feature>
<dbReference type="EMBL" id="FQVY01000001">
    <property type="protein sequence ID" value="SHF76554.1"/>
    <property type="molecule type" value="Genomic_DNA"/>
</dbReference>
<evidence type="ECO:0000313" key="4">
    <source>
        <dbReference type="EMBL" id="SHF76554.1"/>
    </source>
</evidence>